<dbReference type="SUPFAM" id="SSF56973">
    <property type="entry name" value="Aerolisin/ETX pore-forming domain"/>
    <property type="match status" value="1"/>
</dbReference>
<accession>A0ABV4CZX7</accession>
<reference evidence="2 3" key="1">
    <citation type="submission" date="2024-03" db="EMBL/GenBank/DDBJ databases">
        <title>Mouse gut bacterial collection (mGBC) of GemPharmatech.</title>
        <authorList>
            <person name="He Y."/>
            <person name="Dong L."/>
            <person name="Wu D."/>
            <person name="Gao X."/>
            <person name="Lin Z."/>
        </authorList>
    </citation>
    <scope>NUCLEOTIDE SEQUENCE [LARGE SCALE GENOMIC DNA]</scope>
    <source>
        <strain evidence="2 3">61-15</strain>
    </source>
</reference>
<sequence length="352" mass="38894">MKKTKVAMGLASLTLLLGSSFAPLKTAHAESSQIMRQAGKTTQSQMGNLKDIHSDVYALLKRLSLGLSAYRVSQGLLDSKYQITKDSPDYYSNPLIFQVTKEPSFYLIPDLKAEDAGDMSTNVTTFDNDSDSAIICSTPSFSYTGTDTTTSTSTMGVNTGIDTTAGISFPGVGDPSIVLSVHFNFSTTKSQTTSTTINWTVPPENISLKPHHKIRVYWILKNRAASGTAAMRTRYRAVIPFARYPFYPPVEGYSLGQLIKDPSLLPENYWSSYTGESRDRWHPVTPDDPDYDPTDFAEGGYYDVSQSTYTAKYGTEMYLRVDDITSGENKAKTIEIIHVPNTTRKVLGQHTD</sequence>
<dbReference type="CDD" id="cd20223">
    <property type="entry name" value="PFM_epsilon-toxin-like"/>
    <property type="match status" value="1"/>
</dbReference>
<dbReference type="EMBL" id="JBCLSH010000002">
    <property type="protein sequence ID" value="MEY8442862.1"/>
    <property type="molecule type" value="Genomic_DNA"/>
</dbReference>
<dbReference type="Proteomes" id="UP001565283">
    <property type="component" value="Unassembled WGS sequence"/>
</dbReference>
<keyword evidence="3" id="KW-1185">Reference proteome</keyword>
<feature type="chain" id="PRO_5045140683" evidence="1">
    <location>
        <begin position="23"/>
        <end position="352"/>
    </location>
</feature>
<protein>
    <submittedName>
        <fullName evidence="2">ETX/MTX2 family pore-forming toxin</fullName>
    </submittedName>
</protein>
<name>A0ABV4CZX7_9LACT</name>
<proteinExistence type="predicted"/>
<evidence type="ECO:0000313" key="3">
    <source>
        <dbReference type="Proteomes" id="UP001565283"/>
    </source>
</evidence>
<dbReference type="RefSeq" id="WP_369947715.1">
    <property type="nucleotide sequence ID" value="NZ_JBCLSH010000002.1"/>
</dbReference>
<evidence type="ECO:0000313" key="2">
    <source>
        <dbReference type="EMBL" id="MEY8442862.1"/>
    </source>
</evidence>
<gene>
    <name evidence="2" type="ORF">AALA52_01070</name>
</gene>
<comment type="caution">
    <text evidence="2">The sequence shown here is derived from an EMBL/GenBank/DDBJ whole genome shotgun (WGS) entry which is preliminary data.</text>
</comment>
<dbReference type="InterPro" id="IPR004991">
    <property type="entry name" value="Aerolysin-like"/>
</dbReference>
<feature type="signal peptide" evidence="1">
    <location>
        <begin position="1"/>
        <end position="22"/>
    </location>
</feature>
<evidence type="ECO:0000256" key="1">
    <source>
        <dbReference type="SAM" id="SignalP"/>
    </source>
</evidence>
<dbReference type="Gene3D" id="2.170.15.10">
    <property type="entry name" value="Proaerolysin, chain A, domain 3"/>
    <property type="match status" value="1"/>
</dbReference>
<organism evidence="2 3">
    <name type="scientific">Lactococcus ileimucosae</name>
    <dbReference type="NCBI Taxonomy" id="2941329"/>
    <lineage>
        <taxon>Bacteria</taxon>
        <taxon>Bacillati</taxon>
        <taxon>Bacillota</taxon>
        <taxon>Bacilli</taxon>
        <taxon>Lactobacillales</taxon>
        <taxon>Streptococcaceae</taxon>
        <taxon>Lactococcus</taxon>
    </lineage>
</organism>
<dbReference type="Pfam" id="PF03318">
    <property type="entry name" value="ETX_MTX2"/>
    <property type="match status" value="1"/>
</dbReference>
<keyword evidence="1" id="KW-0732">Signal</keyword>